<proteinExistence type="predicted"/>
<reference evidence="1 2" key="2">
    <citation type="journal article" date="2022" name="Mol. Ecol. Resour.">
        <title>The genomes of chicory, endive, great burdock and yacon provide insights into Asteraceae paleo-polyploidization history and plant inulin production.</title>
        <authorList>
            <person name="Fan W."/>
            <person name="Wang S."/>
            <person name="Wang H."/>
            <person name="Wang A."/>
            <person name="Jiang F."/>
            <person name="Liu H."/>
            <person name="Zhao H."/>
            <person name="Xu D."/>
            <person name="Zhang Y."/>
        </authorList>
    </citation>
    <scope>NUCLEOTIDE SEQUENCE [LARGE SCALE GENOMIC DNA]</scope>
    <source>
        <strain evidence="2">cv. Yunnan</strain>
        <tissue evidence="1">Leaves</tissue>
    </source>
</reference>
<protein>
    <submittedName>
        <fullName evidence="1">Uncharacterized protein</fullName>
    </submittedName>
</protein>
<evidence type="ECO:0000313" key="2">
    <source>
        <dbReference type="Proteomes" id="UP001056120"/>
    </source>
</evidence>
<gene>
    <name evidence="1" type="ORF">L1987_08591</name>
</gene>
<keyword evidence="2" id="KW-1185">Reference proteome</keyword>
<name>A0ACB9JMR8_9ASTR</name>
<evidence type="ECO:0000313" key="1">
    <source>
        <dbReference type="EMBL" id="KAI3821035.1"/>
    </source>
</evidence>
<reference evidence="2" key="1">
    <citation type="journal article" date="2022" name="Mol. Ecol. Resour.">
        <title>The genomes of chicory, endive, great burdock and yacon provide insights into Asteraceae palaeo-polyploidization history and plant inulin production.</title>
        <authorList>
            <person name="Fan W."/>
            <person name="Wang S."/>
            <person name="Wang H."/>
            <person name="Wang A."/>
            <person name="Jiang F."/>
            <person name="Liu H."/>
            <person name="Zhao H."/>
            <person name="Xu D."/>
            <person name="Zhang Y."/>
        </authorList>
    </citation>
    <scope>NUCLEOTIDE SEQUENCE [LARGE SCALE GENOMIC DNA]</scope>
    <source>
        <strain evidence="2">cv. Yunnan</strain>
    </source>
</reference>
<dbReference type="Proteomes" id="UP001056120">
    <property type="component" value="Linkage Group LG03"/>
</dbReference>
<accession>A0ACB9JMR8</accession>
<organism evidence="1 2">
    <name type="scientific">Smallanthus sonchifolius</name>
    <dbReference type="NCBI Taxonomy" id="185202"/>
    <lineage>
        <taxon>Eukaryota</taxon>
        <taxon>Viridiplantae</taxon>
        <taxon>Streptophyta</taxon>
        <taxon>Embryophyta</taxon>
        <taxon>Tracheophyta</taxon>
        <taxon>Spermatophyta</taxon>
        <taxon>Magnoliopsida</taxon>
        <taxon>eudicotyledons</taxon>
        <taxon>Gunneridae</taxon>
        <taxon>Pentapetalae</taxon>
        <taxon>asterids</taxon>
        <taxon>campanulids</taxon>
        <taxon>Asterales</taxon>
        <taxon>Asteraceae</taxon>
        <taxon>Asteroideae</taxon>
        <taxon>Heliantheae alliance</taxon>
        <taxon>Millerieae</taxon>
        <taxon>Smallanthus</taxon>
    </lineage>
</organism>
<sequence>MIMILKRFVSSTIRVKAHGTQAEETRKQIAKDVGKTLQATFPYFMDEMQATLKTLFDGEMAKFREETEKFVIKEKDEHDGDMNVGTRLKTEDVEAFGYTAILVDDTSNAA</sequence>
<comment type="caution">
    <text evidence="1">The sequence shown here is derived from an EMBL/GenBank/DDBJ whole genome shotgun (WGS) entry which is preliminary data.</text>
</comment>
<dbReference type="EMBL" id="CM042020">
    <property type="protein sequence ID" value="KAI3821035.1"/>
    <property type="molecule type" value="Genomic_DNA"/>
</dbReference>